<evidence type="ECO:0000313" key="2">
    <source>
        <dbReference type="Proteomes" id="UP001302602"/>
    </source>
</evidence>
<dbReference type="GeneID" id="87828205"/>
<name>A0AAN6TTD8_9PEZI</name>
<keyword evidence="2" id="KW-1185">Reference proteome</keyword>
<dbReference type="AlphaFoldDB" id="A0AAN6TTD8"/>
<evidence type="ECO:0000313" key="1">
    <source>
        <dbReference type="EMBL" id="KAK4120319.1"/>
    </source>
</evidence>
<gene>
    <name evidence="1" type="ORF">N657DRAFT_636570</name>
</gene>
<dbReference type="RefSeq" id="XP_062644090.1">
    <property type="nucleotide sequence ID" value="XM_062791436.1"/>
</dbReference>
<comment type="caution">
    <text evidence="1">The sequence shown here is derived from an EMBL/GenBank/DDBJ whole genome shotgun (WGS) entry which is preliminary data.</text>
</comment>
<dbReference type="Proteomes" id="UP001302602">
    <property type="component" value="Unassembled WGS sequence"/>
</dbReference>
<organism evidence="1 2">
    <name type="scientific">Parathielavia appendiculata</name>
    <dbReference type="NCBI Taxonomy" id="2587402"/>
    <lineage>
        <taxon>Eukaryota</taxon>
        <taxon>Fungi</taxon>
        <taxon>Dikarya</taxon>
        <taxon>Ascomycota</taxon>
        <taxon>Pezizomycotina</taxon>
        <taxon>Sordariomycetes</taxon>
        <taxon>Sordariomycetidae</taxon>
        <taxon>Sordariales</taxon>
        <taxon>Chaetomiaceae</taxon>
        <taxon>Parathielavia</taxon>
    </lineage>
</organism>
<accession>A0AAN6TTD8</accession>
<proteinExistence type="predicted"/>
<sequence length="237" mass="26767">MAVNSMLRNPMDYDLKLLPSIRHLAQYAAFANEPGDAGGAYFRRRTPDLPRPSKLDAMAPSSITQTPQIHLGIRDKTTLVVVFVATIRHGSTRISFYALGTAPGSEDAWVHERFLDIFDNLRGSLDAHIRRTLVNQPEPSETMRKLIVPDKVEIRLPSPLRTKSYWTSFEIFCMVWGIVIGSAIHALKVLLDYQGVFLLLLQVQAHDPKRDMTGFQGVMEGLIPQGVEEVQWKEQKE</sequence>
<dbReference type="EMBL" id="MU853239">
    <property type="protein sequence ID" value="KAK4120319.1"/>
    <property type="molecule type" value="Genomic_DNA"/>
</dbReference>
<reference evidence="1" key="2">
    <citation type="submission" date="2023-05" db="EMBL/GenBank/DDBJ databases">
        <authorList>
            <consortium name="Lawrence Berkeley National Laboratory"/>
            <person name="Steindorff A."/>
            <person name="Hensen N."/>
            <person name="Bonometti L."/>
            <person name="Westerberg I."/>
            <person name="Brannstrom I.O."/>
            <person name="Guillou S."/>
            <person name="Cros-Aarteil S."/>
            <person name="Calhoun S."/>
            <person name="Haridas S."/>
            <person name="Kuo A."/>
            <person name="Mondo S."/>
            <person name="Pangilinan J."/>
            <person name="Riley R."/>
            <person name="Labutti K."/>
            <person name="Andreopoulos B."/>
            <person name="Lipzen A."/>
            <person name="Chen C."/>
            <person name="Yanf M."/>
            <person name="Daum C."/>
            <person name="Ng V."/>
            <person name="Clum A."/>
            <person name="Ohm R."/>
            <person name="Martin F."/>
            <person name="Silar P."/>
            <person name="Natvig D."/>
            <person name="Lalanne C."/>
            <person name="Gautier V."/>
            <person name="Ament-Velasquez S.L."/>
            <person name="Kruys A."/>
            <person name="Hutchinson M.I."/>
            <person name="Powell A.J."/>
            <person name="Barry K."/>
            <person name="Miller A.N."/>
            <person name="Grigoriev I.V."/>
            <person name="Debuchy R."/>
            <person name="Gladieux P."/>
            <person name="Thoren M.H."/>
            <person name="Johannesson H."/>
        </authorList>
    </citation>
    <scope>NUCLEOTIDE SEQUENCE</scope>
    <source>
        <strain evidence="1">CBS 731.68</strain>
    </source>
</reference>
<reference evidence="1" key="1">
    <citation type="journal article" date="2023" name="Mol. Phylogenet. Evol.">
        <title>Genome-scale phylogeny and comparative genomics of the fungal order Sordariales.</title>
        <authorList>
            <person name="Hensen N."/>
            <person name="Bonometti L."/>
            <person name="Westerberg I."/>
            <person name="Brannstrom I.O."/>
            <person name="Guillou S."/>
            <person name="Cros-Aarteil S."/>
            <person name="Calhoun S."/>
            <person name="Haridas S."/>
            <person name="Kuo A."/>
            <person name="Mondo S."/>
            <person name="Pangilinan J."/>
            <person name="Riley R."/>
            <person name="LaButti K."/>
            <person name="Andreopoulos B."/>
            <person name="Lipzen A."/>
            <person name="Chen C."/>
            <person name="Yan M."/>
            <person name="Daum C."/>
            <person name="Ng V."/>
            <person name="Clum A."/>
            <person name="Steindorff A."/>
            <person name="Ohm R.A."/>
            <person name="Martin F."/>
            <person name="Silar P."/>
            <person name="Natvig D.O."/>
            <person name="Lalanne C."/>
            <person name="Gautier V."/>
            <person name="Ament-Velasquez S.L."/>
            <person name="Kruys A."/>
            <person name="Hutchinson M.I."/>
            <person name="Powell A.J."/>
            <person name="Barry K."/>
            <person name="Miller A.N."/>
            <person name="Grigoriev I.V."/>
            <person name="Debuchy R."/>
            <person name="Gladieux P."/>
            <person name="Hiltunen Thoren M."/>
            <person name="Johannesson H."/>
        </authorList>
    </citation>
    <scope>NUCLEOTIDE SEQUENCE</scope>
    <source>
        <strain evidence="1">CBS 731.68</strain>
    </source>
</reference>
<protein>
    <submittedName>
        <fullName evidence="1">Uncharacterized protein</fullName>
    </submittedName>
</protein>